<reference evidence="1" key="2">
    <citation type="submission" date="2025-03" db="EMBL/GenBank/DDBJ databases">
        <authorList>
            <consortium name="ELIXIR-Norway"/>
            <consortium name="Elixir Norway"/>
        </authorList>
    </citation>
    <scope>NUCLEOTIDE SEQUENCE</scope>
</reference>
<dbReference type="Proteomes" id="UP001162501">
    <property type="component" value="Chromosome 31"/>
</dbReference>
<organism evidence="1 2">
    <name type="scientific">Rangifer tarandus platyrhynchus</name>
    <name type="common">Svalbard reindeer</name>
    <dbReference type="NCBI Taxonomy" id="3082113"/>
    <lineage>
        <taxon>Eukaryota</taxon>
        <taxon>Metazoa</taxon>
        <taxon>Chordata</taxon>
        <taxon>Craniata</taxon>
        <taxon>Vertebrata</taxon>
        <taxon>Euteleostomi</taxon>
        <taxon>Mammalia</taxon>
        <taxon>Eutheria</taxon>
        <taxon>Laurasiatheria</taxon>
        <taxon>Artiodactyla</taxon>
        <taxon>Ruminantia</taxon>
        <taxon>Pecora</taxon>
        <taxon>Cervidae</taxon>
        <taxon>Odocoileinae</taxon>
        <taxon>Rangifer</taxon>
    </lineage>
</organism>
<dbReference type="EMBL" id="OX596115">
    <property type="protein sequence ID" value="CAN0474665.1"/>
    <property type="molecule type" value="Genomic_DNA"/>
</dbReference>
<proteinExistence type="predicted"/>
<evidence type="ECO:0000313" key="1">
    <source>
        <dbReference type="EMBL" id="CAN0474665.1"/>
    </source>
</evidence>
<accession>A0AC59ZPM2</accession>
<evidence type="ECO:0000313" key="2">
    <source>
        <dbReference type="Proteomes" id="UP001162501"/>
    </source>
</evidence>
<reference evidence="1" key="1">
    <citation type="submission" date="2023-05" db="EMBL/GenBank/DDBJ databases">
        <authorList>
            <consortium name="ELIXIR-Norway"/>
        </authorList>
    </citation>
    <scope>NUCLEOTIDE SEQUENCE</scope>
</reference>
<name>A0AC59ZPM2_RANTA</name>
<sequence>PYPVPRLILSRVPVYPEVTVPPSVLQSRSLLPRCGPCLLSTAGQGVQQSGSAVPGPGPQTGAGAPRGLGPLTAGAGCRAAGAGREELVGTVTTTGRGRSRVQCCHCVHPAEMAWGQESSGPASPGRWRPTEAPWLRLTNSSPTASST</sequence>
<protein>
    <submittedName>
        <fullName evidence="1">Uncharacterized protein</fullName>
    </submittedName>
</protein>
<feature type="non-terminal residue" evidence="1">
    <location>
        <position position="1"/>
    </location>
</feature>
<gene>
    <name evidence="1" type="ORF">MRATA1EN22A_LOCUS20734</name>
</gene>